<dbReference type="PROSITE" id="PS01137">
    <property type="entry name" value="TATD_1"/>
    <property type="match status" value="1"/>
</dbReference>
<proteinExistence type="inferred from homology"/>
<dbReference type="SUPFAM" id="SSF51556">
    <property type="entry name" value="Metallo-dependent hydrolases"/>
    <property type="match status" value="1"/>
</dbReference>
<dbReference type="RefSeq" id="XP_065673367.1">
    <property type="nucleotide sequence ID" value="XM_065817295.1"/>
</dbReference>
<sequence length="314" mass="36401">MASMHSACSQCQSQNHEIQDCPFFKVTSKFANSDNESKKNMSNYDIPIYDTHCHIDYVFKRLKHHNLCFKDFKESYFFPSNFKGCIGSFSDVSVYNNCSAWLDLLCQDGIWGSFGLHPHQAKYFTDHIHETMLQCLKHPKAVAVGECGLDLSRCNPLSTYSDQKSVFIKQLQIAKQTNKPIVVHSRDAEDHVYQILCDEDMREWPIHIHCFTGNCTHLHRFVNEFPNMFFGFTNLISYSTAKVTHEVVKCVPLDRILLETDAPYFVPKKLKNKCRFSHPGYVLFVAEEIAQIKNKDIHIILDNCLRNVEKLFKI</sequence>
<reference evidence="4" key="1">
    <citation type="submission" date="2025-08" db="UniProtKB">
        <authorList>
            <consortium name="RefSeq"/>
        </authorList>
    </citation>
    <scope>IDENTIFICATION</scope>
</reference>
<dbReference type="Proteomes" id="UP001652625">
    <property type="component" value="Chromosome 14"/>
</dbReference>
<organism evidence="3 4">
    <name type="scientific">Hydra vulgaris</name>
    <name type="common">Hydra</name>
    <name type="synonym">Hydra attenuata</name>
    <dbReference type="NCBI Taxonomy" id="6087"/>
    <lineage>
        <taxon>Eukaryota</taxon>
        <taxon>Metazoa</taxon>
        <taxon>Cnidaria</taxon>
        <taxon>Hydrozoa</taxon>
        <taxon>Hydroidolina</taxon>
        <taxon>Anthoathecata</taxon>
        <taxon>Aplanulata</taxon>
        <taxon>Hydridae</taxon>
        <taxon>Hydra</taxon>
    </lineage>
</organism>
<comment type="similarity">
    <text evidence="1">Belongs to the metallo-dependent hydrolases superfamily. TatD-type hydrolase family.</text>
</comment>
<protein>
    <submittedName>
        <fullName evidence="4">Deoxyribonuclease TATDN2</fullName>
    </submittedName>
</protein>
<evidence type="ECO:0000313" key="4">
    <source>
        <dbReference type="RefSeq" id="XP_065673367.1"/>
    </source>
</evidence>
<dbReference type="PIRSF" id="PIRSF005902">
    <property type="entry name" value="DNase_TatD"/>
    <property type="match status" value="1"/>
</dbReference>
<dbReference type="Gene3D" id="3.20.20.140">
    <property type="entry name" value="Metal-dependent hydrolases"/>
    <property type="match status" value="1"/>
</dbReference>
<dbReference type="GeneID" id="100202278"/>
<dbReference type="InterPro" id="IPR018228">
    <property type="entry name" value="DNase_TatD-rel_CS"/>
</dbReference>
<evidence type="ECO:0000313" key="3">
    <source>
        <dbReference type="Proteomes" id="UP001652625"/>
    </source>
</evidence>
<dbReference type="InterPro" id="IPR001130">
    <property type="entry name" value="TatD-like"/>
</dbReference>
<evidence type="ECO:0000256" key="2">
    <source>
        <dbReference type="ARBA" id="ARBA00022801"/>
    </source>
</evidence>
<dbReference type="PANTHER" id="PTHR46363:SF1">
    <property type="entry name" value="DEOXYRIBONUCLEASE TATDN2-RELATED"/>
    <property type="match status" value="1"/>
</dbReference>
<evidence type="ECO:0000256" key="1">
    <source>
        <dbReference type="ARBA" id="ARBA00009275"/>
    </source>
</evidence>
<keyword evidence="2" id="KW-0378">Hydrolase</keyword>
<gene>
    <name evidence="4" type="primary">LOC100202278</name>
</gene>
<dbReference type="PANTHER" id="PTHR46363">
    <property type="entry name" value="DEOXYRIBONUCLEASE TATDN2-RELATED"/>
    <property type="match status" value="1"/>
</dbReference>
<name>A0ABM4DG20_HYDVU</name>
<dbReference type="CDD" id="cd01310">
    <property type="entry name" value="TatD_DNAse"/>
    <property type="match status" value="1"/>
</dbReference>
<dbReference type="PROSITE" id="PS01090">
    <property type="entry name" value="TATD_2"/>
    <property type="match status" value="1"/>
</dbReference>
<accession>A0ABM4DG20</accession>
<dbReference type="InterPro" id="IPR032466">
    <property type="entry name" value="Metal_Hydrolase"/>
</dbReference>
<dbReference type="PROSITE" id="PS01091">
    <property type="entry name" value="TATD_3"/>
    <property type="match status" value="1"/>
</dbReference>
<dbReference type="Pfam" id="PF01026">
    <property type="entry name" value="TatD_DNase"/>
    <property type="match status" value="1"/>
</dbReference>
<keyword evidence="3" id="KW-1185">Reference proteome</keyword>